<dbReference type="RefSeq" id="WP_257529935.1">
    <property type="nucleotide sequence ID" value="NZ_JANKAS010000003.1"/>
</dbReference>
<feature type="coiled-coil region" evidence="1">
    <location>
        <begin position="1"/>
        <end position="28"/>
    </location>
</feature>
<name>A0AAE3HG36_9FIRM</name>
<comment type="caution">
    <text evidence="2">The sequence shown here is derived from an EMBL/GenBank/DDBJ whole genome shotgun (WGS) entry which is preliminary data.</text>
</comment>
<dbReference type="Pfam" id="PF08780">
    <property type="entry name" value="NTase_sub_bind"/>
    <property type="match status" value="1"/>
</dbReference>
<organism evidence="2 3">
    <name type="scientific">Irregularibacter muris</name>
    <dbReference type="NCBI Taxonomy" id="1796619"/>
    <lineage>
        <taxon>Bacteria</taxon>
        <taxon>Bacillati</taxon>
        <taxon>Bacillota</taxon>
        <taxon>Clostridia</taxon>
        <taxon>Eubacteriales</taxon>
        <taxon>Eubacteriaceae</taxon>
        <taxon>Irregularibacter</taxon>
    </lineage>
</organism>
<keyword evidence="1" id="KW-0175">Coiled coil</keyword>
<evidence type="ECO:0000313" key="3">
    <source>
        <dbReference type="Proteomes" id="UP001205748"/>
    </source>
</evidence>
<proteinExistence type="predicted"/>
<dbReference type="Gene3D" id="1.20.120.330">
    <property type="entry name" value="Nucleotidyltransferases domain 2"/>
    <property type="match status" value="1"/>
</dbReference>
<evidence type="ECO:0000256" key="1">
    <source>
        <dbReference type="SAM" id="Coils"/>
    </source>
</evidence>
<dbReference type="Proteomes" id="UP001205748">
    <property type="component" value="Unassembled WGS sequence"/>
</dbReference>
<accession>A0AAE3HG36</accession>
<dbReference type="AlphaFoldDB" id="A0AAE3HG36"/>
<protein>
    <submittedName>
        <fullName evidence="2">Nucleotidyltransferase substrate binding protein</fullName>
    </submittedName>
</protein>
<dbReference type="NCBIfam" id="TIGR01987">
    <property type="entry name" value="HI0074"/>
    <property type="match status" value="1"/>
</dbReference>
<gene>
    <name evidence="2" type="ORF">NSA47_05615</name>
</gene>
<dbReference type="EMBL" id="JANKAS010000003">
    <property type="protein sequence ID" value="MCR1898468.1"/>
    <property type="molecule type" value="Genomic_DNA"/>
</dbReference>
<dbReference type="InterPro" id="IPR010235">
    <property type="entry name" value="HepT"/>
</dbReference>
<keyword evidence="3" id="KW-1185">Reference proteome</keyword>
<sequence>MSAYKQKFENYKNALKKLNEGLKRLEYEDDLLRDGIIQRFEFTFEIAWKTLKAIFEDEGLIGLNSPKTVLREAFSAGIIRNEELWLSMLRDRNSTTHIYSEEMAKKICLNIEEKYTETLNNLMLEIERRKFD</sequence>
<dbReference type="SUPFAM" id="SSF81593">
    <property type="entry name" value="Nucleotidyltransferase substrate binding subunit/domain"/>
    <property type="match status" value="1"/>
</dbReference>
<reference evidence="2" key="1">
    <citation type="submission" date="2022-07" db="EMBL/GenBank/DDBJ databases">
        <title>Enhanced cultured diversity of the mouse gut microbiota enables custom-made synthetic communities.</title>
        <authorList>
            <person name="Afrizal A."/>
        </authorList>
    </citation>
    <scope>NUCLEOTIDE SEQUENCE</scope>
    <source>
        <strain evidence="2">DSM 28593</strain>
    </source>
</reference>
<evidence type="ECO:0000313" key="2">
    <source>
        <dbReference type="EMBL" id="MCR1898468.1"/>
    </source>
</evidence>